<dbReference type="AlphaFoldDB" id="A0A2A9PMC3"/>
<evidence type="ECO:0000256" key="1">
    <source>
        <dbReference type="SAM" id="MobiDB-lite"/>
    </source>
</evidence>
<evidence type="ECO:0000313" key="2">
    <source>
        <dbReference type="EMBL" id="PFH62043.1"/>
    </source>
</evidence>
<dbReference type="STRING" id="268505.A0A2A9PMC3"/>
<gene>
    <name evidence="2" type="ORF">XA68_15366</name>
</gene>
<name>A0A2A9PMC3_OPHUN</name>
<feature type="compositionally biased region" description="Basic and acidic residues" evidence="1">
    <location>
        <begin position="124"/>
        <end position="135"/>
    </location>
</feature>
<reference evidence="2 3" key="2">
    <citation type="journal article" date="2017" name="Sci. Rep.">
        <title>Ant-infecting Ophiocordyceps genomes reveal a high diversity of potential behavioral manipulation genes and a possible major role for enterotoxins.</title>
        <authorList>
            <person name="de Bekker C."/>
            <person name="Ohm R.A."/>
            <person name="Evans H.C."/>
            <person name="Brachmann A."/>
            <person name="Hughes D.P."/>
        </authorList>
    </citation>
    <scope>NUCLEOTIDE SEQUENCE [LARGE SCALE GENOMIC DNA]</scope>
    <source>
        <strain evidence="2 3">SC16a</strain>
    </source>
</reference>
<accession>A0A2A9PMC3</accession>
<organism evidence="2 3">
    <name type="scientific">Ophiocordyceps unilateralis</name>
    <name type="common">Zombie-ant fungus</name>
    <name type="synonym">Torrubia unilateralis</name>
    <dbReference type="NCBI Taxonomy" id="268505"/>
    <lineage>
        <taxon>Eukaryota</taxon>
        <taxon>Fungi</taxon>
        <taxon>Dikarya</taxon>
        <taxon>Ascomycota</taxon>
        <taxon>Pezizomycotina</taxon>
        <taxon>Sordariomycetes</taxon>
        <taxon>Hypocreomycetidae</taxon>
        <taxon>Hypocreales</taxon>
        <taxon>Ophiocordycipitaceae</taxon>
        <taxon>Ophiocordyceps</taxon>
    </lineage>
</organism>
<protein>
    <submittedName>
        <fullName evidence="2">Uncharacterized protein</fullName>
    </submittedName>
</protein>
<comment type="caution">
    <text evidence="2">The sequence shown here is derived from an EMBL/GenBank/DDBJ whole genome shotgun (WGS) entry which is preliminary data.</text>
</comment>
<proteinExistence type="predicted"/>
<reference evidence="2 3" key="1">
    <citation type="journal article" date="2015" name="BMC Genomics">
        <title>Gene expression during zombie ant biting behavior reflects the complexity underlying fungal parasitic behavioral manipulation.</title>
        <authorList>
            <person name="de Bekker C."/>
            <person name="Ohm R.A."/>
            <person name="Loreto R.G."/>
            <person name="Sebastian A."/>
            <person name="Albert I."/>
            <person name="Merrow M."/>
            <person name="Brachmann A."/>
            <person name="Hughes D.P."/>
        </authorList>
    </citation>
    <scope>NUCLEOTIDE SEQUENCE [LARGE SCALE GENOMIC DNA]</scope>
    <source>
        <strain evidence="2 3">SC16a</strain>
    </source>
</reference>
<keyword evidence="3" id="KW-1185">Reference proteome</keyword>
<feature type="region of interest" description="Disordered" evidence="1">
    <location>
        <begin position="64"/>
        <end position="140"/>
    </location>
</feature>
<dbReference type="Proteomes" id="UP000037136">
    <property type="component" value="Unassembled WGS sequence"/>
</dbReference>
<evidence type="ECO:0000313" key="3">
    <source>
        <dbReference type="Proteomes" id="UP000037136"/>
    </source>
</evidence>
<sequence>MCPTCDDNQAAIGSHVSDNEFAIDDCSCDDKVKPRMGLLSFRRATPQAGQQRRQSLLTLMLETKRRSNSTPDESTSHVPSCNNQDTPNTNEGEGRNPSSVSPQTTRRGTAHTESTRLGVSTADNTKHGQRQDDSVTLRQLPYKPYMKASEDAKELNRCIIEEAPKDYHSRGW</sequence>
<feature type="compositionally biased region" description="Polar residues" evidence="1">
    <location>
        <begin position="68"/>
        <end position="123"/>
    </location>
</feature>
<dbReference type="EMBL" id="LAZP02000044">
    <property type="protein sequence ID" value="PFH62043.1"/>
    <property type="molecule type" value="Genomic_DNA"/>
</dbReference>